<feature type="signal peptide" evidence="6">
    <location>
        <begin position="1"/>
        <end position="17"/>
    </location>
</feature>
<evidence type="ECO:0000256" key="6">
    <source>
        <dbReference type="SAM" id="SignalP"/>
    </source>
</evidence>
<dbReference type="KEGG" id="nvi:100121976"/>
<dbReference type="InterPro" id="IPR039670">
    <property type="entry name" value="NPC2-like"/>
</dbReference>
<dbReference type="Gene3D" id="2.60.40.770">
    <property type="match status" value="1"/>
</dbReference>
<keyword evidence="5" id="KW-1015">Disulfide bond</keyword>
<accession>A0A7M7IU42</accession>
<sequence length="149" mass="15750">MMRSFALVALFCAATRAVEFKDCGSTAGNFDKVEISNCDLSAPACVLKKGTDASIGLHFTPNKASSRVTAVVHGIIEDIDVPFPIPNAEACFDNHSGVVCPLPAGTGTSYHANLPVLAKYPTVSVTVKWELKDEKGANIVCVEIPVSIQ</sequence>
<dbReference type="AlphaFoldDB" id="A0A7M7IU42"/>
<evidence type="ECO:0000256" key="4">
    <source>
        <dbReference type="ARBA" id="ARBA00022729"/>
    </source>
</evidence>
<dbReference type="GO" id="GO:0032367">
    <property type="term" value="P:intracellular cholesterol transport"/>
    <property type="evidence" value="ECO:0007669"/>
    <property type="project" value="InterPro"/>
</dbReference>
<keyword evidence="9" id="KW-1185">Reference proteome</keyword>
<dbReference type="SMR" id="A0A7M7IU42"/>
<feature type="chain" id="PRO_5029552633" description="MD-2-related lipid-recognition domain-containing protein" evidence="6">
    <location>
        <begin position="18"/>
        <end position="149"/>
    </location>
</feature>
<dbReference type="SUPFAM" id="SSF81296">
    <property type="entry name" value="E set domains"/>
    <property type="match status" value="1"/>
</dbReference>
<keyword evidence="4 6" id="KW-0732">Signal</keyword>
<evidence type="ECO:0000256" key="5">
    <source>
        <dbReference type="ARBA" id="ARBA00023157"/>
    </source>
</evidence>
<dbReference type="InterPro" id="IPR033916">
    <property type="entry name" value="ML_Npc2-like"/>
</dbReference>
<evidence type="ECO:0000256" key="3">
    <source>
        <dbReference type="ARBA" id="ARBA00022525"/>
    </source>
</evidence>
<proteinExistence type="inferred from homology"/>
<feature type="domain" description="MD-2-related lipid-recognition" evidence="7">
    <location>
        <begin position="20"/>
        <end position="146"/>
    </location>
</feature>
<evidence type="ECO:0000259" key="7">
    <source>
        <dbReference type="SMART" id="SM00737"/>
    </source>
</evidence>
<dbReference type="CDD" id="cd00916">
    <property type="entry name" value="Npc2_like"/>
    <property type="match status" value="1"/>
</dbReference>
<reference evidence="8" key="1">
    <citation type="submission" date="2021-01" db="UniProtKB">
        <authorList>
            <consortium name="EnsemblMetazoa"/>
        </authorList>
    </citation>
    <scope>IDENTIFICATION</scope>
</reference>
<gene>
    <name evidence="8" type="primary">100121976</name>
</gene>
<comment type="similarity">
    <text evidence="2">Belongs to the NPC2 family.</text>
</comment>
<dbReference type="InParanoid" id="A0A7M7IU42"/>
<evidence type="ECO:0000256" key="1">
    <source>
        <dbReference type="ARBA" id="ARBA00004613"/>
    </source>
</evidence>
<keyword evidence="3" id="KW-0964">Secreted</keyword>
<dbReference type="OMA" id="VDIVCVE"/>
<comment type="subcellular location">
    <subcellularLocation>
        <location evidence="1">Secreted</location>
    </subcellularLocation>
</comment>
<dbReference type="InterPro" id="IPR003172">
    <property type="entry name" value="ML_dom"/>
</dbReference>
<protein>
    <recommendedName>
        <fullName evidence="7">MD-2-related lipid-recognition domain-containing protein</fullName>
    </recommendedName>
</protein>
<name>A0A7M7IU42_NASVI</name>
<dbReference type="FunFam" id="2.60.40.770:FF:000001">
    <property type="entry name" value="NPC intracellular cholesterol transporter 2"/>
    <property type="match status" value="1"/>
</dbReference>
<evidence type="ECO:0000313" key="9">
    <source>
        <dbReference type="Proteomes" id="UP000002358"/>
    </source>
</evidence>
<dbReference type="Pfam" id="PF02221">
    <property type="entry name" value="E1_DerP2_DerF2"/>
    <property type="match status" value="1"/>
</dbReference>
<dbReference type="PANTHER" id="PTHR11306:SF68">
    <property type="entry name" value="NPC INTRACELLULAR CHOLESTEROL TRANSPORTER 2"/>
    <property type="match status" value="1"/>
</dbReference>
<dbReference type="InterPro" id="IPR014756">
    <property type="entry name" value="Ig_E-set"/>
</dbReference>
<dbReference type="Proteomes" id="UP000002358">
    <property type="component" value="Chromosome 1"/>
</dbReference>
<dbReference type="SMART" id="SM00737">
    <property type="entry name" value="ML"/>
    <property type="match status" value="1"/>
</dbReference>
<organism evidence="8 9">
    <name type="scientific">Nasonia vitripennis</name>
    <name type="common">Parasitic wasp</name>
    <dbReference type="NCBI Taxonomy" id="7425"/>
    <lineage>
        <taxon>Eukaryota</taxon>
        <taxon>Metazoa</taxon>
        <taxon>Ecdysozoa</taxon>
        <taxon>Arthropoda</taxon>
        <taxon>Hexapoda</taxon>
        <taxon>Insecta</taxon>
        <taxon>Pterygota</taxon>
        <taxon>Neoptera</taxon>
        <taxon>Endopterygota</taxon>
        <taxon>Hymenoptera</taxon>
        <taxon>Apocrita</taxon>
        <taxon>Proctotrupomorpha</taxon>
        <taxon>Chalcidoidea</taxon>
        <taxon>Pteromalidae</taxon>
        <taxon>Pteromalinae</taxon>
        <taxon>Nasonia</taxon>
    </lineage>
</organism>
<dbReference type="GO" id="GO:0005576">
    <property type="term" value="C:extracellular region"/>
    <property type="evidence" value="ECO:0007669"/>
    <property type="project" value="UniProtKB-SubCell"/>
</dbReference>
<dbReference type="FunCoup" id="A0A7M7IU42">
    <property type="interactions" value="674"/>
</dbReference>
<evidence type="ECO:0000256" key="2">
    <source>
        <dbReference type="ARBA" id="ARBA00006370"/>
    </source>
</evidence>
<evidence type="ECO:0000313" key="8">
    <source>
        <dbReference type="EnsemblMetazoa" id="XP_016841539"/>
    </source>
</evidence>
<dbReference type="PANTHER" id="PTHR11306">
    <property type="entry name" value="NIEMANN PICK TYPE C2 PROTEIN NPC2-RELATED"/>
    <property type="match status" value="1"/>
</dbReference>
<dbReference type="GO" id="GO:0032934">
    <property type="term" value="F:sterol binding"/>
    <property type="evidence" value="ECO:0007669"/>
    <property type="project" value="InterPro"/>
</dbReference>
<dbReference type="EnsemblMetazoa" id="XM_016986050">
    <property type="protein sequence ID" value="XP_016841539"/>
    <property type="gene ID" value="LOC100121976"/>
</dbReference>
<dbReference type="OrthoDB" id="4937502at2759"/>